<keyword evidence="5 7" id="KW-0408">Iron</keyword>
<proteinExistence type="inferred from homology"/>
<dbReference type="PANTHER" id="PTHR24291">
    <property type="entry name" value="CYTOCHROME P450 FAMILY 4"/>
    <property type="match status" value="1"/>
</dbReference>
<organism evidence="9 10">
    <name type="scientific">Methylobacterium longum</name>
    <dbReference type="NCBI Taxonomy" id="767694"/>
    <lineage>
        <taxon>Bacteria</taxon>
        <taxon>Pseudomonadati</taxon>
        <taxon>Pseudomonadota</taxon>
        <taxon>Alphaproteobacteria</taxon>
        <taxon>Hyphomicrobiales</taxon>
        <taxon>Methylobacteriaceae</taxon>
        <taxon>Methylobacterium</taxon>
    </lineage>
</organism>
<comment type="caution">
    <text evidence="9">The sequence shown here is derived from an EMBL/GenBank/DDBJ whole genome shotgun (WGS) entry which is preliminary data.</text>
</comment>
<dbReference type="RefSeq" id="WP_283206421.1">
    <property type="nucleotide sequence ID" value="NZ_BPQS01000002.1"/>
</dbReference>
<dbReference type="SUPFAM" id="SSF48264">
    <property type="entry name" value="Cytochrome P450"/>
    <property type="match status" value="1"/>
</dbReference>
<feature type="compositionally biased region" description="Pro residues" evidence="8">
    <location>
        <begin position="8"/>
        <end position="20"/>
    </location>
</feature>
<keyword evidence="3 7" id="KW-0479">Metal-binding</keyword>
<evidence type="ECO:0000256" key="1">
    <source>
        <dbReference type="ARBA" id="ARBA00010617"/>
    </source>
</evidence>
<dbReference type="PROSITE" id="PS00086">
    <property type="entry name" value="CYTOCHROME_P450"/>
    <property type="match status" value="1"/>
</dbReference>
<evidence type="ECO:0000256" key="4">
    <source>
        <dbReference type="ARBA" id="ARBA00023002"/>
    </source>
</evidence>
<dbReference type="PRINTS" id="PR00385">
    <property type="entry name" value="P450"/>
</dbReference>
<dbReference type="PRINTS" id="PR00463">
    <property type="entry name" value="EP450I"/>
</dbReference>
<dbReference type="Proteomes" id="UP001244297">
    <property type="component" value="Unassembled WGS sequence"/>
</dbReference>
<keyword evidence="10" id="KW-1185">Reference proteome</keyword>
<evidence type="ECO:0000313" key="9">
    <source>
        <dbReference type="EMBL" id="MDN3572366.1"/>
    </source>
</evidence>
<dbReference type="InterPro" id="IPR036396">
    <property type="entry name" value="Cyt_P450_sf"/>
</dbReference>
<accession>A0ABT8AS63</accession>
<reference evidence="10" key="1">
    <citation type="journal article" date="2019" name="Int. J. Syst. Evol. Microbiol.">
        <title>The Global Catalogue of Microorganisms (GCM) 10K type strain sequencing project: providing services to taxonomists for standard genome sequencing and annotation.</title>
        <authorList>
            <consortium name="The Broad Institute Genomics Platform"/>
            <consortium name="The Broad Institute Genome Sequencing Center for Infectious Disease"/>
            <person name="Wu L."/>
            <person name="Ma J."/>
        </authorList>
    </citation>
    <scope>NUCLEOTIDE SEQUENCE [LARGE SCALE GENOMIC DNA]</scope>
    <source>
        <strain evidence="10">CECT 7806</strain>
    </source>
</reference>
<feature type="region of interest" description="Disordered" evidence="8">
    <location>
        <begin position="1"/>
        <end position="21"/>
    </location>
</feature>
<keyword evidence="2 7" id="KW-0349">Heme</keyword>
<dbReference type="InterPro" id="IPR002401">
    <property type="entry name" value="Cyt_P450_E_grp-I"/>
</dbReference>
<evidence type="ECO:0000313" key="10">
    <source>
        <dbReference type="Proteomes" id="UP001244297"/>
    </source>
</evidence>
<dbReference type="InterPro" id="IPR001128">
    <property type="entry name" value="Cyt_P450"/>
</dbReference>
<evidence type="ECO:0000256" key="5">
    <source>
        <dbReference type="ARBA" id="ARBA00023004"/>
    </source>
</evidence>
<dbReference type="PANTHER" id="PTHR24291:SF50">
    <property type="entry name" value="BIFUNCTIONAL ALBAFLAVENONE MONOOXYGENASE_TERPENE SYNTHASE"/>
    <property type="match status" value="1"/>
</dbReference>
<comment type="similarity">
    <text evidence="1 7">Belongs to the cytochrome P450 family.</text>
</comment>
<evidence type="ECO:0000256" key="3">
    <source>
        <dbReference type="ARBA" id="ARBA00022723"/>
    </source>
</evidence>
<sequence length="454" mass="50339">MTTLSPVASPPAAPKPPGPKGLPVLGNLLDLRRDPLGFFTNCAHRYGNTVPFRIGPRRALFLNDPDLIERVLVTEHRDFPKISFIWRQFRAVLGDGLVTSSGSLWQRQRRLCAPAFAPARLAGYAEVMARATEQVLEGWRISEVRDLHADMMTLTLRIVAETLFGVGIEADIPRIEAAVADMSREMATRMVRPVLIPDAVPLPGHLRYRRGLACVEDVATRLIHQRQTASRAGHTLLDTLIDARDETGASMSDRQLRDEAVTFLLAGHETTALALTWALHLLGQHPDVSAALAAEAGAVLGERPATFEDLPRLTVAEQVVNESLRLYPPAWLIGREAGRDCEIGGHAVAKGTPLYTCPWVLHRDPRFWAEPLAFRPERWVGHSDRQRPRFAYMPFGGGPRVCIAQRFAVMEAALILALIARRCRLVPLQEEAVVPFPSITLRPAGPVRFRIEAR</sequence>
<evidence type="ECO:0000256" key="6">
    <source>
        <dbReference type="ARBA" id="ARBA00023033"/>
    </source>
</evidence>
<gene>
    <name evidence="9" type="ORF">QWZ18_17260</name>
</gene>
<dbReference type="InterPro" id="IPR017972">
    <property type="entry name" value="Cyt_P450_CS"/>
</dbReference>
<dbReference type="InterPro" id="IPR050196">
    <property type="entry name" value="Cytochrome_P450_Monoox"/>
</dbReference>
<keyword evidence="4 7" id="KW-0560">Oxidoreductase</keyword>
<evidence type="ECO:0000256" key="7">
    <source>
        <dbReference type="RuleBase" id="RU000461"/>
    </source>
</evidence>
<dbReference type="EMBL" id="JAUFPT010000058">
    <property type="protein sequence ID" value="MDN3572366.1"/>
    <property type="molecule type" value="Genomic_DNA"/>
</dbReference>
<protein>
    <submittedName>
        <fullName evidence="9">Cytochrome P450</fullName>
    </submittedName>
</protein>
<keyword evidence="6 7" id="KW-0503">Monooxygenase</keyword>
<evidence type="ECO:0000256" key="8">
    <source>
        <dbReference type="SAM" id="MobiDB-lite"/>
    </source>
</evidence>
<dbReference type="Gene3D" id="1.10.630.10">
    <property type="entry name" value="Cytochrome P450"/>
    <property type="match status" value="1"/>
</dbReference>
<dbReference type="Pfam" id="PF00067">
    <property type="entry name" value="p450"/>
    <property type="match status" value="1"/>
</dbReference>
<name>A0ABT8AS63_9HYPH</name>
<dbReference type="CDD" id="cd20620">
    <property type="entry name" value="CYP132-like"/>
    <property type="match status" value="1"/>
</dbReference>
<evidence type="ECO:0000256" key="2">
    <source>
        <dbReference type="ARBA" id="ARBA00022617"/>
    </source>
</evidence>